<dbReference type="EMBL" id="CP036267">
    <property type="protein sequence ID" value="QDT31644.1"/>
    <property type="molecule type" value="Genomic_DNA"/>
</dbReference>
<reference evidence="1 2" key="1">
    <citation type="submission" date="2019-02" db="EMBL/GenBank/DDBJ databases">
        <title>Deep-cultivation of Planctomycetes and their phenomic and genomic characterization uncovers novel biology.</title>
        <authorList>
            <person name="Wiegand S."/>
            <person name="Jogler M."/>
            <person name="Boedeker C."/>
            <person name="Pinto D."/>
            <person name="Vollmers J."/>
            <person name="Rivas-Marin E."/>
            <person name="Kohn T."/>
            <person name="Peeters S.H."/>
            <person name="Heuer A."/>
            <person name="Rast P."/>
            <person name="Oberbeckmann S."/>
            <person name="Bunk B."/>
            <person name="Jeske O."/>
            <person name="Meyerdierks A."/>
            <person name="Storesund J.E."/>
            <person name="Kallscheuer N."/>
            <person name="Luecker S."/>
            <person name="Lage O.M."/>
            <person name="Pohl T."/>
            <person name="Merkel B.J."/>
            <person name="Hornburger P."/>
            <person name="Mueller R.-W."/>
            <person name="Bruemmer F."/>
            <person name="Labrenz M."/>
            <person name="Spormann A.M."/>
            <person name="Op den Camp H."/>
            <person name="Overmann J."/>
            <person name="Amann R."/>
            <person name="Jetten M.S.M."/>
            <person name="Mascher T."/>
            <person name="Medema M.H."/>
            <person name="Devos D.P."/>
            <person name="Kaster A.-K."/>
            <person name="Ovreas L."/>
            <person name="Rohde M."/>
            <person name="Galperin M.Y."/>
            <person name="Jogler C."/>
        </authorList>
    </citation>
    <scope>NUCLEOTIDE SEQUENCE [LARGE SCALE GENOMIC DNA]</scope>
    <source>
        <strain evidence="1 2">Mal48</strain>
    </source>
</reference>
<proteinExistence type="predicted"/>
<sequence length="32" mass="3696">MRGVAPEAVQKPGIAIRFLFQNFRKLPYDFSV</sequence>
<evidence type="ECO:0000313" key="2">
    <source>
        <dbReference type="Proteomes" id="UP000315724"/>
    </source>
</evidence>
<name>A0A517QJ63_9PLAN</name>
<evidence type="ECO:0000313" key="1">
    <source>
        <dbReference type="EMBL" id="QDT31644.1"/>
    </source>
</evidence>
<gene>
    <name evidence="1" type="ORF">Mal48_08790</name>
</gene>
<dbReference type="KEGG" id="tpol:Mal48_08790"/>
<dbReference type="Proteomes" id="UP000315724">
    <property type="component" value="Chromosome"/>
</dbReference>
<dbReference type="AlphaFoldDB" id="A0A517QJ63"/>
<protein>
    <submittedName>
        <fullName evidence="1">Uncharacterized protein</fullName>
    </submittedName>
</protein>
<keyword evidence="2" id="KW-1185">Reference proteome</keyword>
<accession>A0A517QJ63</accession>
<organism evidence="1 2">
    <name type="scientific">Thalassoglobus polymorphus</name>
    <dbReference type="NCBI Taxonomy" id="2527994"/>
    <lineage>
        <taxon>Bacteria</taxon>
        <taxon>Pseudomonadati</taxon>
        <taxon>Planctomycetota</taxon>
        <taxon>Planctomycetia</taxon>
        <taxon>Planctomycetales</taxon>
        <taxon>Planctomycetaceae</taxon>
        <taxon>Thalassoglobus</taxon>
    </lineage>
</organism>